<dbReference type="Gene3D" id="1.10.1670.10">
    <property type="entry name" value="Helix-hairpin-Helix base-excision DNA repair enzymes (C-terminal)"/>
    <property type="match status" value="1"/>
</dbReference>
<dbReference type="PROSITE" id="PS01155">
    <property type="entry name" value="ENDONUCLEASE_III_2"/>
    <property type="match status" value="1"/>
</dbReference>
<dbReference type="GO" id="GO:0019104">
    <property type="term" value="F:DNA N-glycosylase activity"/>
    <property type="evidence" value="ECO:0007669"/>
    <property type="project" value="UniProtKB-UniRule"/>
</dbReference>
<keyword evidence="10 12" id="KW-0456">Lyase</keyword>
<dbReference type="Pfam" id="PF00633">
    <property type="entry name" value="HHH"/>
    <property type="match status" value="1"/>
</dbReference>
<sequence length="230" mass="25582">MVEKKKSVKHRLPPRPRSWKGRREAVGLIVDRLAELYPYSHCALVHNNAFELLVATVLSAQTTDARVNSVTPTLFHNFPDPQSMAAAPLPVLEDILHPLGFYRAKARSLNGLAHGLMERFAGVVPGNLEDLITLPGVGRKTANVVLGNAFDIPGITVDTHVGRLSRRWGWTRETDPVKAEMELAKILPQPQWTIICHRVIDHGRQVCHSRKPACLTCPISDICPSFDIEK</sequence>
<evidence type="ECO:0000256" key="8">
    <source>
        <dbReference type="ARBA" id="ARBA00023125"/>
    </source>
</evidence>
<gene>
    <name evidence="12 14" type="primary">nth</name>
    <name evidence="14" type="ORF">HC352_08490</name>
</gene>
<evidence type="ECO:0000256" key="4">
    <source>
        <dbReference type="ARBA" id="ARBA00022763"/>
    </source>
</evidence>
<dbReference type="Proteomes" id="UP000502298">
    <property type="component" value="Chromosome"/>
</dbReference>
<keyword evidence="4 12" id="KW-0227">DNA damage</keyword>
<dbReference type="Gene3D" id="1.10.340.30">
    <property type="entry name" value="Hypothetical protein, domain 2"/>
    <property type="match status" value="1"/>
</dbReference>
<dbReference type="GO" id="GO:0051539">
    <property type="term" value="F:4 iron, 4 sulfur cluster binding"/>
    <property type="evidence" value="ECO:0007669"/>
    <property type="project" value="UniProtKB-UniRule"/>
</dbReference>
<dbReference type="AlphaFoldDB" id="A0A6H2EN85"/>
<keyword evidence="2 12" id="KW-0004">4Fe-4S</keyword>
<reference evidence="14 15" key="1">
    <citation type="submission" date="2020-03" db="EMBL/GenBank/DDBJ databases">
        <title>Complete genome of Arcanobacterium buesumensis sp. nov. strain 2701.</title>
        <authorList>
            <person name="Borowiak M."/>
            <person name="Alssahen M."/>
            <person name="Laemmler C."/>
            <person name="Malorny B."/>
            <person name="Hassan A."/>
            <person name="Prenger-Berninghoff E."/>
            <person name="Ploetz M."/>
            <person name="Abdulmawjood A."/>
        </authorList>
    </citation>
    <scope>NUCLEOTIDE SEQUENCE [LARGE SCALE GENOMIC DNA]</scope>
    <source>
        <strain evidence="14 15">2701</strain>
    </source>
</reference>
<name>A0A6H2EN85_9ACTO</name>
<keyword evidence="7 12" id="KW-0411">Iron-sulfur</keyword>
<evidence type="ECO:0000256" key="6">
    <source>
        <dbReference type="ARBA" id="ARBA00023004"/>
    </source>
</evidence>
<evidence type="ECO:0000256" key="12">
    <source>
        <dbReference type="HAMAP-Rule" id="MF_00942"/>
    </source>
</evidence>
<dbReference type="InterPro" id="IPR000445">
    <property type="entry name" value="HhH_motif"/>
</dbReference>
<keyword evidence="5 12" id="KW-0378">Hydrolase</keyword>
<dbReference type="SMART" id="SM00525">
    <property type="entry name" value="FES"/>
    <property type="match status" value="1"/>
</dbReference>
<keyword evidence="14" id="KW-0540">Nuclease</keyword>
<evidence type="ECO:0000256" key="10">
    <source>
        <dbReference type="ARBA" id="ARBA00023239"/>
    </source>
</evidence>
<dbReference type="PROSITE" id="PS00764">
    <property type="entry name" value="ENDONUCLEASE_III_1"/>
    <property type="match status" value="1"/>
</dbReference>
<dbReference type="FunFam" id="1.10.1670.10:FF:000001">
    <property type="entry name" value="Endonuclease III"/>
    <property type="match status" value="1"/>
</dbReference>
<comment type="function">
    <text evidence="12">DNA repair enzyme that has both DNA N-glycosylase activity and AP-lyase activity. The DNA N-glycosylase activity releases various damaged pyrimidines from DNA by cleaving the N-glycosidic bond, leaving an AP (apurinic/apyrimidinic) site. The AP-lyase activity cleaves the phosphodiester bond 3' to the AP site by a beta-elimination, leaving a 3'-terminal unsaturated sugar and a product with a terminal 5'-phosphate.</text>
</comment>
<keyword evidence="14" id="KW-0255">Endonuclease</keyword>
<dbReference type="InterPro" id="IPR003651">
    <property type="entry name" value="Endonuclease3_FeS-loop_motif"/>
</dbReference>
<dbReference type="GO" id="GO:0046872">
    <property type="term" value="F:metal ion binding"/>
    <property type="evidence" value="ECO:0007669"/>
    <property type="project" value="UniProtKB-KW"/>
</dbReference>
<dbReference type="SMART" id="SM00478">
    <property type="entry name" value="ENDO3c"/>
    <property type="match status" value="1"/>
</dbReference>
<dbReference type="PANTHER" id="PTHR10359">
    <property type="entry name" value="A/G-SPECIFIC ADENINE GLYCOSYLASE/ENDONUCLEASE III"/>
    <property type="match status" value="1"/>
</dbReference>
<dbReference type="InterPro" id="IPR023170">
    <property type="entry name" value="HhH_base_excis_C"/>
</dbReference>
<dbReference type="PIRSF" id="PIRSF001435">
    <property type="entry name" value="Nth"/>
    <property type="match status" value="1"/>
</dbReference>
<evidence type="ECO:0000256" key="11">
    <source>
        <dbReference type="ARBA" id="ARBA00023295"/>
    </source>
</evidence>
<keyword evidence="15" id="KW-1185">Reference proteome</keyword>
<dbReference type="GO" id="GO:0006285">
    <property type="term" value="P:base-excision repair, AP site formation"/>
    <property type="evidence" value="ECO:0007669"/>
    <property type="project" value="TreeGrafter"/>
</dbReference>
<evidence type="ECO:0000256" key="3">
    <source>
        <dbReference type="ARBA" id="ARBA00022723"/>
    </source>
</evidence>
<comment type="cofactor">
    <cofactor evidence="12">
        <name>[4Fe-4S] cluster</name>
        <dbReference type="ChEBI" id="CHEBI:49883"/>
    </cofactor>
    <text evidence="12">Binds 1 [4Fe-4S] cluster.</text>
</comment>
<organism evidence="14 15">
    <name type="scientific">Arcanobacterium buesumense</name>
    <dbReference type="NCBI Taxonomy" id="2722751"/>
    <lineage>
        <taxon>Bacteria</taxon>
        <taxon>Bacillati</taxon>
        <taxon>Actinomycetota</taxon>
        <taxon>Actinomycetes</taxon>
        <taxon>Actinomycetales</taxon>
        <taxon>Actinomycetaceae</taxon>
        <taxon>Arcanobacterium</taxon>
    </lineage>
</organism>
<feature type="binding site" evidence="12">
    <location>
        <position position="214"/>
    </location>
    <ligand>
        <name>[4Fe-4S] cluster</name>
        <dbReference type="ChEBI" id="CHEBI:49883"/>
    </ligand>
</feature>
<dbReference type="InterPro" id="IPR004035">
    <property type="entry name" value="Endouclease-III_FeS-bd_BS"/>
</dbReference>
<keyword evidence="9 12" id="KW-0234">DNA repair</keyword>
<evidence type="ECO:0000259" key="13">
    <source>
        <dbReference type="SMART" id="SM00478"/>
    </source>
</evidence>
<dbReference type="NCBIfam" id="TIGR01083">
    <property type="entry name" value="nth"/>
    <property type="match status" value="1"/>
</dbReference>
<dbReference type="InterPro" id="IPR004036">
    <property type="entry name" value="Endonuclease-III-like_CS2"/>
</dbReference>
<evidence type="ECO:0000313" key="15">
    <source>
        <dbReference type="Proteomes" id="UP000502298"/>
    </source>
</evidence>
<feature type="binding site" evidence="12">
    <location>
        <position position="217"/>
    </location>
    <ligand>
        <name>[4Fe-4S] cluster</name>
        <dbReference type="ChEBI" id="CHEBI:49883"/>
    </ligand>
</feature>
<dbReference type="Pfam" id="PF00730">
    <property type="entry name" value="HhH-GPD"/>
    <property type="match status" value="1"/>
</dbReference>
<dbReference type="PANTHER" id="PTHR10359:SF18">
    <property type="entry name" value="ENDONUCLEASE III"/>
    <property type="match status" value="1"/>
</dbReference>
<evidence type="ECO:0000256" key="9">
    <source>
        <dbReference type="ARBA" id="ARBA00023204"/>
    </source>
</evidence>
<evidence type="ECO:0000256" key="7">
    <source>
        <dbReference type="ARBA" id="ARBA00023014"/>
    </source>
</evidence>
<dbReference type="FunFam" id="1.10.340.30:FF:000001">
    <property type="entry name" value="Endonuclease III"/>
    <property type="match status" value="1"/>
</dbReference>
<dbReference type="Pfam" id="PF10576">
    <property type="entry name" value="EndIII_4Fe-2S"/>
    <property type="match status" value="1"/>
</dbReference>
<feature type="binding site" evidence="12">
    <location>
        <position position="207"/>
    </location>
    <ligand>
        <name>[4Fe-4S] cluster</name>
        <dbReference type="ChEBI" id="CHEBI:49883"/>
    </ligand>
</feature>
<dbReference type="HAMAP" id="MF_00942">
    <property type="entry name" value="Nth"/>
    <property type="match status" value="1"/>
</dbReference>
<dbReference type="EC" id="4.2.99.18" evidence="12"/>
<dbReference type="InterPro" id="IPR005759">
    <property type="entry name" value="Nth"/>
</dbReference>
<keyword evidence="11 12" id="KW-0326">Glycosidase</keyword>
<dbReference type="GO" id="GO:0140078">
    <property type="term" value="F:class I DNA-(apurinic or apyrimidinic site) endonuclease activity"/>
    <property type="evidence" value="ECO:0007669"/>
    <property type="project" value="UniProtKB-EC"/>
</dbReference>
<keyword evidence="6 12" id="KW-0408">Iron</keyword>
<accession>A0A6H2EN85</accession>
<comment type="similarity">
    <text evidence="1 12">Belongs to the Nth/MutY family.</text>
</comment>
<dbReference type="KEGG" id="arca:HC352_08490"/>
<dbReference type="CDD" id="cd00056">
    <property type="entry name" value="ENDO3c"/>
    <property type="match status" value="1"/>
</dbReference>
<dbReference type="GO" id="GO:0003677">
    <property type="term" value="F:DNA binding"/>
    <property type="evidence" value="ECO:0007669"/>
    <property type="project" value="UniProtKB-UniRule"/>
</dbReference>
<proteinExistence type="inferred from homology"/>
<dbReference type="EMBL" id="CP050804">
    <property type="protein sequence ID" value="QJC22536.1"/>
    <property type="molecule type" value="Genomic_DNA"/>
</dbReference>
<feature type="domain" description="HhH-GPD" evidence="13">
    <location>
        <begin position="58"/>
        <end position="205"/>
    </location>
</feature>
<feature type="binding site" evidence="12">
    <location>
        <position position="223"/>
    </location>
    <ligand>
        <name>[4Fe-4S] cluster</name>
        <dbReference type="ChEBI" id="CHEBI:49883"/>
    </ligand>
</feature>
<keyword evidence="3 12" id="KW-0479">Metal-binding</keyword>
<evidence type="ECO:0000256" key="2">
    <source>
        <dbReference type="ARBA" id="ARBA00022485"/>
    </source>
</evidence>
<evidence type="ECO:0000256" key="1">
    <source>
        <dbReference type="ARBA" id="ARBA00008343"/>
    </source>
</evidence>
<comment type="catalytic activity">
    <reaction evidence="12">
        <text>2'-deoxyribonucleotide-(2'-deoxyribose 5'-phosphate)-2'-deoxyribonucleotide-DNA = a 3'-end 2'-deoxyribonucleotide-(2,3-dehydro-2,3-deoxyribose 5'-phosphate)-DNA + a 5'-end 5'-phospho-2'-deoxyribonucleoside-DNA + H(+)</text>
        <dbReference type="Rhea" id="RHEA:66592"/>
        <dbReference type="Rhea" id="RHEA-COMP:13180"/>
        <dbReference type="Rhea" id="RHEA-COMP:16897"/>
        <dbReference type="Rhea" id="RHEA-COMP:17067"/>
        <dbReference type="ChEBI" id="CHEBI:15378"/>
        <dbReference type="ChEBI" id="CHEBI:136412"/>
        <dbReference type="ChEBI" id="CHEBI:157695"/>
        <dbReference type="ChEBI" id="CHEBI:167181"/>
        <dbReference type="EC" id="4.2.99.18"/>
    </reaction>
</comment>
<dbReference type="InterPro" id="IPR003265">
    <property type="entry name" value="HhH-GPD_domain"/>
</dbReference>
<evidence type="ECO:0000313" key="14">
    <source>
        <dbReference type="EMBL" id="QJC22536.1"/>
    </source>
</evidence>
<protein>
    <recommendedName>
        <fullName evidence="12">Endonuclease III</fullName>
        <ecNumber evidence="12">4.2.99.18</ecNumber>
    </recommendedName>
    <alternativeName>
        <fullName evidence="12">DNA-(apurinic or apyrimidinic site) lyase</fullName>
    </alternativeName>
</protein>
<keyword evidence="8 12" id="KW-0238">DNA-binding</keyword>
<dbReference type="RefSeq" id="WP_168918458.1">
    <property type="nucleotide sequence ID" value="NZ_CP050804.1"/>
</dbReference>
<dbReference type="SUPFAM" id="SSF48150">
    <property type="entry name" value="DNA-glycosylase"/>
    <property type="match status" value="1"/>
</dbReference>
<evidence type="ECO:0000256" key="5">
    <source>
        <dbReference type="ARBA" id="ARBA00022801"/>
    </source>
</evidence>
<dbReference type="InterPro" id="IPR011257">
    <property type="entry name" value="DNA_glycosylase"/>
</dbReference>